<reference evidence="2" key="1">
    <citation type="journal article" date="2014" name="Int. J. Syst. Evol. Microbiol.">
        <title>Complete genome sequence of Corynebacterium casei LMG S-19264T (=DSM 44701T), isolated from a smear-ripened cheese.</title>
        <authorList>
            <consortium name="US DOE Joint Genome Institute (JGI-PGF)"/>
            <person name="Walter F."/>
            <person name="Albersmeier A."/>
            <person name="Kalinowski J."/>
            <person name="Ruckert C."/>
        </authorList>
    </citation>
    <scope>NUCLEOTIDE SEQUENCE</scope>
    <source>
        <strain evidence="2">CGMCC 4.5737</strain>
    </source>
</reference>
<name>A0A8J3CHT0_9PSEU</name>
<evidence type="ECO:0000313" key="2">
    <source>
        <dbReference type="EMBL" id="GGM77379.1"/>
    </source>
</evidence>
<evidence type="ECO:0000313" key="3">
    <source>
        <dbReference type="Proteomes" id="UP000637578"/>
    </source>
</evidence>
<feature type="transmembrane region" description="Helical" evidence="1">
    <location>
        <begin position="6"/>
        <end position="27"/>
    </location>
</feature>
<feature type="transmembrane region" description="Helical" evidence="1">
    <location>
        <begin position="78"/>
        <end position="100"/>
    </location>
</feature>
<sequence length="114" mass="11849">MTPHNPTTVAVVVAGAGALALLGLLLATWRSGRRSGRTAVLRTQRLTRTGTAAGRAVLAAALIVAVQWAVLIRTEDRLVTAVALGLPALLAGATVARLLSLPTRVRAAAREVRR</sequence>
<keyword evidence="3" id="KW-1185">Reference proteome</keyword>
<gene>
    <name evidence="2" type="ORF">GCM10012275_55060</name>
</gene>
<proteinExistence type="predicted"/>
<dbReference type="EMBL" id="BMMK01000039">
    <property type="protein sequence ID" value="GGM77379.1"/>
    <property type="molecule type" value="Genomic_DNA"/>
</dbReference>
<comment type="caution">
    <text evidence="2">The sequence shown here is derived from an EMBL/GenBank/DDBJ whole genome shotgun (WGS) entry which is preliminary data.</text>
</comment>
<evidence type="ECO:0000256" key="1">
    <source>
        <dbReference type="SAM" id="Phobius"/>
    </source>
</evidence>
<reference evidence="2" key="2">
    <citation type="submission" date="2020-09" db="EMBL/GenBank/DDBJ databases">
        <authorList>
            <person name="Sun Q."/>
            <person name="Zhou Y."/>
        </authorList>
    </citation>
    <scope>NUCLEOTIDE SEQUENCE</scope>
    <source>
        <strain evidence="2">CGMCC 4.5737</strain>
    </source>
</reference>
<feature type="transmembrane region" description="Helical" evidence="1">
    <location>
        <begin position="52"/>
        <end position="72"/>
    </location>
</feature>
<keyword evidence="1" id="KW-1133">Transmembrane helix</keyword>
<protein>
    <submittedName>
        <fullName evidence="2">Uncharacterized protein</fullName>
    </submittedName>
</protein>
<dbReference type="AlphaFoldDB" id="A0A8J3CHT0"/>
<keyword evidence="1" id="KW-0472">Membrane</keyword>
<organism evidence="2 3">
    <name type="scientific">Longimycelium tulufanense</name>
    <dbReference type="NCBI Taxonomy" id="907463"/>
    <lineage>
        <taxon>Bacteria</taxon>
        <taxon>Bacillati</taxon>
        <taxon>Actinomycetota</taxon>
        <taxon>Actinomycetes</taxon>
        <taxon>Pseudonocardiales</taxon>
        <taxon>Pseudonocardiaceae</taxon>
        <taxon>Longimycelium</taxon>
    </lineage>
</organism>
<dbReference type="RefSeq" id="WP_189061338.1">
    <property type="nucleotide sequence ID" value="NZ_BMMK01000039.1"/>
</dbReference>
<dbReference type="Proteomes" id="UP000637578">
    <property type="component" value="Unassembled WGS sequence"/>
</dbReference>
<accession>A0A8J3CHT0</accession>
<keyword evidence="1" id="KW-0812">Transmembrane</keyword>